<proteinExistence type="predicted"/>
<comment type="caution">
    <text evidence="4">The sequence shown here is derived from an EMBL/GenBank/DDBJ whole genome shotgun (WGS) entry which is preliminary data.</text>
</comment>
<dbReference type="PANTHER" id="PTHR10545">
    <property type="entry name" value="DIAMINE N-ACETYLTRANSFERASE"/>
    <property type="match status" value="1"/>
</dbReference>
<dbReference type="InterPro" id="IPR000182">
    <property type="entry name" value="GNAT_dom"/>
</dbReference>
<protein>
    <submittedName>
        <fullName evidence="4">GCN5 family acetyltransferase</fullName>
    </submittedName>
</protein>
<keyword evidence="5" id="KW-1185">Reference proteome</keyword>
<dbReference type="Pfam" id="PF00583">
    <property type="entry name" value="Acetyltransf_1"/>
    <property type="match status" value="1"/>
</dbReference>
<sequence>MTLYLRNAQPNDLDNLTELMYEYIVGFYQKPRPATEKVHALIQTMLEEQKGIQFVAEQDGKLIGFATLYFAFSTMKADKITIMNDLFVLEPFRHTEVEAELFVHCQNYSRDHGYAYMSWITATENKRAQHLFDKLGGVQGDWVNYSIQ</sequence>
<dbReference type="InterPro" id="IPR051016">
    <property type="entry name" value="Diverse_Substrate_AcTransf"/>
</dbReference>
<dbReference type="EMBL" id="MBTG01000012">
    <property type="protein sequence ID" value="OPH57786.1"/>
    <property type="molecule type" value="Genomic_DNA"/>
</dbReference>
<dbReference type="CDD" id="cd04301">
    <property type="entry name" value="NAT_SF"/>
    <property type="match status" value="1"/>
</dbReference>
<dbReference type="OrthoDB" id="9792929at2"/>
<evidence type="ECO:0000313" key="4">
    <source>
        <dbReference type="EMBL" id="OPH57786.1"/>
    </source>
</evidence>
<organism evidence="4 5">
    <name type="scientific">Paenibacillus ferrarius</name>
    <dbReference type="NCBI Taxonomy" id="1469647"/>
    <lineage>
        <taxon>Bacteria</taxon>
        <taxon>Bacillati</taxon>
        <taxon>Bacillota</taxon>
        <taxon>Bacilli</taxon>
        <taxon>Bacillales</taxon>
        <taxon>Paenibacillaceae</taxon>
        <taxon>Paenibacillus</taxon>
    </lineage>
</organism>
<dbReference type="AlphaFoldDB" id="A0A1V4HLN0"/>
<evidence type="ECO:0000313" key="5">
    <source>
        <dbReference type="Proteomes" id="UP000190626"/>
    </source>
</evidence>
<dbReference type="RefSeq" id="WP_079413356.1">
    <property type="nucleotide sequence ID" value="NZ_MBTG01000012.1"/>
</dbReference>
<evidence type="ECO:0000256" key="1">
    <source>
        <dbReference type="ARBA" id="ARBA00022679"/>
    </source>
</evidence>
<keyword evidence="2" id="KW-0012">Acyltransferase</keyword>
<dbReference type="Proteomes" id="UP000190626">
    <property type="component" value="Unassembled WGS sequence"/>
</dbReference>
<dbReference type="PANTHER" id="PTHR10545:SF29">
    <property type="entry name" value="GH14572P-RELATED"/>
    <property type="match status" value="1"/>
</dbReference>
<dbReference type="GO" id="GO:0008080">
    <property type="term" value="F:N-acetyltransferase activity"/>
    <property type="evidence" value="ECO:0007669"/>
    <property type="project" value="TreeGrafter"/>
</dbReference>
<gene>
    <name evidence="4" type="ORF">BC351_04585</name>
</gene>
<accession>A0A1V4HLN0</accession>
<dbReference type="Gene3D" id="3.40.630.30">
    <property type="match status" value="1"/>
</dbReference>
<reference evidence="5" key="1">
    <citation type="submission" date="2016-07" db="EMBL/GenBank/DDBJ databases">
        <authorList>
            <person name="Florea S."/>
            <person name="Webb J.S."/>
            <person name="Jaromczyk J."/>
            <person name="Schardl C.L."/>
        </authorList>
    </citation>
    <scope>NUCLEOTIDE SEQUENCE [LARGE SCALE GENOMIC DNA]</scope>
    <source>
        <strain evidence="5">CY1</strain>
    </source>
</reference>
<dbReference type="InterPro" id="IPR016181">
    <property type="entry name" value="Acyl_CoA_acyltransferase"/>
</dbReference>
<dbReference type="SUPFAM" id="SSF55729">
    <property type="entry name" value="Acyl-CoA N-acyltransferases (Nat)"/>
    <property type="match status" value="1"/>
</dbReference>
<dbReference type="STRING" id="1469647.BC351_04585"/>
<evidence type="ECO:0000256" key="2">
    <source>
        <dbReference type="ARBA" id="ARBA00023315"/>
    </source>
</evidence>
<keyword evidence="1 4" id="KW-0808">Transferase</keyword>
<evidence type="ECO:0000259" key="3">
    <source>
        <dbReference type="PROSITE" id="PS51186"/>
    </source>
</evidence>
<name>A0A1V4HLN0_9BACL</name>
<feature type="domain" description="N-acetyltransferase" evidence="3">
    <location>
        <begin position="3"/>
        <end position="148"/>
    </location>
</feature>
<dbReference type="PROSITE" id="PS51186">
    <property type="entry name" value="GNAT"/>
    <property type="match status" value="1"/>
</dbReference>